<proteinExistence type="predicted"/>
<dbReference type="Pfam" id="PF23658">
    <property type="entry name" value="PDZ_CPAF_rel"/>
    <property type="match status" value="1"/>
</dbReference>
<dbReference type="InterPro" id="IPR056186">
    <property type="entry name" value="PDZ_CPAF-rel"/>
</dbReference>
<feature type="signal peptide" evidence="1">
    <location>
        <begin position="1"/>
        <end position="19"/>
    </location>
</feature>
<evidence type="ECO:0000313" key="4">
    <source>
        <dbReference type="EMBL" id="KAK4223132.1"/>
    </source>
</evidence>
<dbReference type="InterPro" id="IPR029045">
    <property type="entry name" value="ClpP/crotonase-like_dom_sf"/>
</dbReference>
<dbReference type="Pfam" id="PF03572">
    <property type="entry name" value="Peptidase_S41"/>
    <property type="match status" value="1"/>
</dbReference>
<accession>A0AAN7BH06</accession>
<keyword evidence="5" id="KW-1185">Reference proteome</keyword>
<evidence type="ECO:0000256" key="1">
    <source>
        <dbReference type="SAM" id="SignalP"/>
    </source>
</evidence>
<dbReference type="GO" id="GO:0006508">
    <property type="term" value="P:proteolysis"/>
    <property type="evidence" value="ECO:0007669"/>
    <property type="project" value="InterPro"/>
</dbReference>
<dbReference type="PANTHER" id="PTHR37049">
    <property type="entry name" value="PEPTIDASE S41 FAMILY PROTEIN"/>
    <property type="match status" value="1"/>
</dbReference>
<dbReference type="GO" id="GO:0008236">
    <property type="term" value="F:serine-type peptidase activity"/>
    <property type="evidence" value="ECO:0007669"/>
    <property type="project" value="InterPro"/>
</dbReference>
<dbReference type="AlphaFoldDB" id="A0AAN7BH06"/>
<reference evidence="4" key="1">
    <citation type="journal article" date="2023" name="Mol. Phylogenet. Evol.">
        <title>Genome-scale phylogeny and comparative genomics of the fungal order Sordariales.</title>
        <authorList>
            <person name="Hensen N."/>
            <person name="Bonometti L."/>
            <person name="Westerberg I."/>
            <person name="Brannstrom I.O."/>
            <person name="Guillou S."/>
            <person name="Cros-Aarteil S."/>
            <person name="Calhoun S."/>
            <person name="Haridas S."/>
            <person name="Kuo A."/>
            <person name="Mondo S."/>
            <person name="Pangilinan J."/>
            <person name="Riley R."/>
            <person name="LaButti K."/>
            <person name="Andreopoulos B."/>
            <person name="Lipzen A."/>
            <person name="Chen C."/>
            <person name="Yan M."/>
            <person name="Daum C."/>
            <person name="Ng V."/>
            <person name="Clum A."/>
            <person name="Steindorff A."/>
            <person name="Ohm R.A."/>
            <person name="Martin F."/>
            <person name="Silar P."/>
            <person name="Natvig D.O."/>
            <person name="Lalanne C."/>
            <person name="Gautier V."/>
            <person name="Ament-Velasquez S.L."/>
            <person name="Kruys A."/>
            <person name="Hutchinson M.I."/>
            <person name="Powell A.J."/>
            <person name="Barry K."/>
            <person name="Miller A.N."/>
            <person name="Grigoriev I.V."/>
            <person name="Debuchy R."/>
            <person name="Gladieux P."/>
            <person name="Hiltunen Thoren M."/>
            <person name="Johannesson H."/>
        </authorList>
    </citation>
    <scope>NUCLEOTIDE SEQUENCE</scope>
    <source>
        <strain evidence="4">CBS 990.96</strain>
    </source>
</reference>
<feature type="domain" description="CPAF-like PDZ" evidence="3">
    <location>
        <begin position="173"/>
        <end position="298"/>
    </location>
</feature>
<feature type="domain" description="Tail specific protease" evidence="2">
    <location>
        <begin position="389"/>
        <end position="608"/>
    </location>
</feature>
<protein>
    <recommendedName>
        <fullName evidence="6">Tail specific protease domain-containing protein</fullName>
    </recommendedName>
</protein>
<feature type="chain" id="PRO_5042825260" description="Tail specific protease domain-containing protein" evidence="1">
    <location>
        <begin position="20"/>
        <end position="904"/>
    </location>
</feature>
<comment type="caution">
    <text evidence="4">The sequence shown here is derived from an EMBL/GenBank/DDBJ whole genome shotgun (WGS) entry which is preliminary data.</text>
</comment>
<dbReference type="InterPro" id="IPR052766">
    <property type="entry name" value="S41A_metabolite_peptidase"/>
</dbReference>
<dbReference type="Gene3D" id="3.90.226.10">
    <property type="entry name" value="2-enoyl-CoA Hydratase, Chain A, domain 1"/>
    <property type="match status" value="1"/>
</dbReference>
<dbReference type="SUPFAM" id="SSF52096">
    <property type="entry name" value="ClpP/crotonase"/>
    <property type="match status" value="1"/>
</dbReference>
<sequence>MILRSAFVLLGILGQHADAKPRYDQRSDIESATSRALASRQVDRDNSTRPCGYLFDEVKASLDADLYPIFWAGDVYRCLVTVPFLNDVGLRFIEYYNTTLQFQSTLAYLQNPTPEYQQPAIDVVSELGRVKQKILDNQYQRQLDFEYDIHSIVLAMHDSHVTLSFGITAPFVFASPFDIVSASVDGKALPQPFLKEQIVRARNSDWVLQLSPIVTINGFPAVEYLTRFAKQNSFGNLEDHADWNDLFEHPANDIQGFYGTWGGQTLFYPGASLEDDGIIVKLANGTSYNFRWLALLNELVNPGPLETAGDFYNYFVLGLEPASMQDSDDDDDDSDDFGFDFDNLKQINLTDQENIWVYESDGAYPKANISQKDLAVTGGGVVTGYFQEDIGILSLPSFYQFPDEAKEFSATVQKFITEAEKRKLKKIIIDIQQNRGGTVALAFDTFRRFFPEEPDNLPWSWAGSRRRSHPLGDLLGTEITNFWNELDQDDDDKWDEAANEFVISPRIDARNNQTFGNWAKYSPSTSSHYRGDHWSNVERYPLFDDQFLYSAFSSEAVEDDPYGHGHNKINTSQIWKADEIVLLTDGLCSSACSVFANMMAQAGVRSIVAGGRPETGPMQGVAGSRGARAYSAGILDWLMRFVKQELNPNSTLIPNIPPDFETRDSGIWVHHAAFNLRDEILKPDFDANPDGQHLPRQFQYEAAHCRIFYTIKNIYNMTQLWSDVAKAAWTNPGICVADSIGYADLPNQPASSIPPSRLPIHTSGIISTKSSVNNTDETVPIFNEGDIVAGTAPKIEKLVECKANRTCEIKGWRCEDIPVADTCKTGERPKFSSVAYCLPPCRMSSTADSGTSCGKYSADKRGTSSLSCKARTMVETKEKARPQYIGCCQPRNIKASGSMCVKSP</sequence>
<organism evidence="4 5">
    <name type="scientific">Podospora fimiseda</name>
    <dbReference type="NCBI Taxonomy" id="252190"/>
    <lineage>
        <taxon>Eukaryota</taxon>
        <taxon>Fungi</taxon>
        <taxon>Dikarya</taxon>
        <taxon>Ascomycota</taxon>
        <taxon>Pezizomycotina</taxon>
        <taxon>Sordariomycetes</taxon>
        <taxon>Sordariomycetidae</taxon>
        <taxon>Sordariales</taxon>
        <taxon>Podosporaceae</taxon>
        <taxon>Podospora</taxon>
    </lineage>
</organism>
<evidence type="ECO:0000259" key="3">
    <source>
        <dbReference type="Pfam" id="PF23658"/>
    </source>
</evidence>
<dbReference type="InterPro" id="IPR005151">
    <property type="entry name" value="Tail-specific_protease"/>
</dbReference>
<evidence type="ECO:0008006" key="6">
    <source>
        <dbReference type="Google" id="ProtNLM"/>
    </source>
</evidence>
<name>A0AAN7BH06_9PEZI</name>
<dbReference type="PANTHER" id="PTHR37049:SF5">
    <property type="entry name" value="TAIL SPECIFIC PROTEASE DOMAIN-CONTAINING PROTEIN"/>
    <property type="match status" value="1"/>
</dbReference>
<dbReference type="EMBL" id="MU865438">
    <property type="protein sequence ID" value="KAK4223132.1"/>
    <property type="molecule type" value="Genomic_DNA"/>
</dbReference>
<evidence type="ECO:0000313" key="5">
    <source>
        <dbReference type="Proteomes" id="UP001301958"/>
    </source>
</evidence>
<reference evidence="4" key="2">
    <citation type="submission" date="2023-05" db="EMBL/GenBank/DDBJ databases">
        <authorList>
            <consortium name="Lawrence Berkeley National Laboratory"/>
            <person name="Steindorff A."/>
            <person name="Hensen N."/>
            <person name="Bonometti L."/>
            <person name="Westerberg I."/>
            <person name="Brannstrom I.O."/>
            <person name="Guillou S."/>
            <person name="Cros-Aarteil S."/>
            <person name="Calhoun S."/>
            <person name="Haridas S."/>
            <person name="Kuo A."/>
            <person name="Mondo S."/>
            <person name="Pangilinan J."/>
            <person name="Riley R."/>
            <person name="Labutti K."/>
            <person name="Andreopoulos B."/>
            <person name="Lipzen A."/>
            <person name="Chen C."/>
            <person name="Yanf M."/>
            <person name="Daum C."/>
            <person name="Ng V."/>
            <person name="Clum A."/>
            <person name="Ohm R."/>
            <person name="Martin F."/>
            <person name="Silar P."/>
            <person name="Natvig D."/>
            <person name="Lalanne C."/>
            <person name="Gautier V."/>
            <person name="Ament-Velasquez S.L."/>
            <person name="Kruys A."/>
            <person name="Hutchinson M.I."/>
            <person name="Powell A.J."/>
            <person name="Barry K."/>
            <person name="Miller A.N."/>
            <person name="Grigoriev I.V."/>
            <person name="Debuchy R."/>
            <person name="Gladieux P."/>
            <person name="Thoren M.H."/>
            <person name="Johannesson H."/>
        </authorList>
    </citation>
    <scope>NUCLEOTIDE SEQUENCE</scope>
    <source>
        <strain evidence="4">CBS 990.96</strain>
    </source>
</reference>
<keyword evidence="1" id="KW-0732">Signal</keyword>
<gene>
    <name evidence="4" type="ORF">QBC38DRAFT_459657</name>
</gene>
<dbReference type="Proteomes" id="UP001301958">
    <property type="component" value="Unassembled WGS sequence"/>
</dbReference>
<evidence type="ECO:0000259" key="2">
    <source>
        <dbReference type="Pfam" id="PF03572"/>
    </source>
</evidence>